<protein>
    <recommendedName>
        <fullName evidence="4">Anti-sigma factor</fullName>
    </recommendedName>
</protein>
<dbReference type="RefSeq" id="WP_379738545.1">
    <property type="nucleotide sequence ID" value="NZ_JBHSGW010000002.1"/>
</dbReference>
<organism evidence="2 3">
    <name type="scientific">Flavobacterium ponti</name>
    <dbReference type="NCBI Taxonomy" id="665133"/>
    <lineage>
        <taxon>Bacteria</taxon>
        <taxon>Pseudomonadati</taxon>
        <taxon>Bacteroidota</taxon>
        <taxon>Flavobacteriia</taxon>
        <taxon>Flavobacteriales</taxon>
        <taxon>Flavobacteriaceae</taxon>
        <taxon>Flavobacterium</taxon>
    </lineage>
</organism>
<dbReference type="EMBL" id="JBHSGW010000002">
    <property type="protein sequence ID" value="MFC4739253.1"/>
    <property type="molecule type" value="Genomic_DNA"/>
</dbReference>
<keyword evidence="3" id="KW-1185">Reference proteome</keyword>
<accession>A0ABV9P0W1</accession>
<name>A0ABV9P0W1_9FLAO</name>
<dbReference type="Proteomes" id="UP001595885">
    <property type="component" value="Unassembled WGS sequence"/>
</dbReference>
<gene>
    <name evidence="2" type="ORF">ACFO3U_04540</name>
</gene>
<keyword evidence="1" id="KW-0812">Transmembrane</keyword>
<evidence type="ECO:0008006" key="4">
    <source>
        <dbReference type="Google" id="ProtNLM"/>
    </source>
</evidence>
<sequence>MKDFNLNNEKIESGFKVPEGYFEQFESKMLNQLVVKNEPKVISLWQNKRVWMTSIAAVLLISIALPVYFSMNDTNTSTVEDETIETYLAMQPTMTNYEIATELTNEDFASLEESLALNNDAVELYLEENYQNVDLYLNE</sequence>
<proteinExistence type="predicted"/>
<reference evidence="3" key="1">
    <citation type="journal article" date="2019" name="Int. J. Syst. Evol. Microbiol.">
        <title>The Global Catalogue of Microorganisms (GCM) 10K type strain sequencing project: providing services to taxonomists for standard genome sequencing and annotation.</title>
        <authorList>
            <consortium name="The Broad Institute Genomics Platform"/>
            <consortium name="The Broad Institute Genome Sequencing Center for Infectious Disease"/>
            <person name="Wu L."/>
            <person name="Ma J."/>
        </authorList>
    </citation>
    <scope>NUCLEOTIDE SEQUENCE [LARGE SCALE GENOMIC DNA]</scope>
    <source>
        <strain evidence="3">CCUG 50349</strain>
    </source>
</reference>
<evidence type="ECO:0000313" key="3">
    <source>
        <dbReference type="Proteomes" id="UP001595885"/>
    </source>
</evidence>
<comment type="caution">
    <text evidence="2">The sequence shown here is derived from an EMBL/GenBank/DDBJ whole genome shotgun (WGS) entry which is preliminary data.</text>
</comment>
<evidence type="ECO:0000256" key="1">
    <source>
        <dbReference type="SAM" id="Phobius"/>
    </source>
</evidence>
<feature type="transmembrane region" description="Helical" evidence="1">
    <location>
        <begin position="50"/>
        <end position="69"/>
    </location>
</feature>
<keyword evidence="1" id="KW-1133">Transmembrane helix</keyword>
<evidence type="ECO:0000313" key="2">
    <source>
        <dbReference type="EMBL" id="MFC4739253.1"/>
    </source>
</evidence>
<keyword evidence="1" id="KW-0472">Membrane</keyword>